<dbReference type="Pfam" id="PF00069">
    <property type="entry name" value="Pkinase"/>
    <property type="match status" value="1"/>
</dbReference>
<dbReference type="GO" id="GO:0005524">
    <property type="term" value="F:ATP binding"/>
    <property type="evidence" value="ECO:0007669"/>
    <property type="project" value="UniProtKB-KW"/>
</dbReference>
<keyword evidence="6" id="KW-0723">Serine/threonine-protein kinase</keyword>
<keyword evidence="4" id="KW-0067">ATP-binding</keyword>
<proteinExistence type="predicted"/>
<name>A0A1K1SVF4_9PSEU</name>
<dbReference type="CDD" id="cd14014">
    <property type="entry name" value="STKc_PknB_like"/>
    <property type="match status" value="1"/>
</dbReference>
<dbReference type="SUPFAM" id="SSF56112">
    <property type="entry name" value="Protein kinase-like (PK-like)"/>
    <property type="match status" value="1"/>
</dbReference>
<feature type="domain" description="Protein kinase" evidence="5">
    <location>
        <begin position="10"/>
        <end position="262"/>
    </location>
</feature>
<dbReference type="InterPro" id="IPR000719">
    <property type="entry name" value="Prot_kinase_dom"/>
</dbReference>
<dbReference type="InterPro" id="IPR051681">
    <property type="entry name" value="Ser/Thr_Kinases-Pseudokinases"/>
</dbReference>
<gene>
    <name evidence="6" type="ORF">SAMN04489730_6920</name>
</gene>
<protein>
    <submittedName>
        <fullName evidence="6">Serine/threonine protein kinase</fullName>
    </submittedName>
</protein>
<dbReference type="EMBL" id="FPJG01000006">
    <property type="protein sequence ID" value="SFW88313.1"/>
    <property type="molecule type" value="Genomic_DNA"/>
</dbReference>
<dbReference type="STRING" id="546364.SAMN04489730_6920"/>
<dbReference type="PROSITE" id="PS50011">
    <property type="entry name" value="PROTEIN_KINASE_DOM"/>
    <property type="match status" value="1"/>
</dbReference>
<dbReference type="AlphaFoldDB" id="A0A1K1SVF4"/>
<dbReference type="PANTHER" id="PTHR44329">
    <property type="entry name" value="SERINE/THREONINE-PROTEIN KINASE TNNI3K-RELATED"/>
    <property type="match status" value="1"/>
</dbReference>
<dbReference type="PANTHER" id="PTHR44329:SF288">
    <property type="entry name" value="MITOGEN-ACTIVATED PROTEIN KINASE KINASE KINASE 20"/>
    <property type="match status" value="1"/>
</dbReference>
<keyword evidence="7" id="KW-1185">Reference proteome</keyword>
<keyword evidence="1" id="KW-0808">Transferase</keyword>
<evidence type="ECO:0000256" key="2">
    <source>
        <dbReference type="ARBA" id="ARBA00022741"/>
    </source>
</evidence>
<dbReference type="SMART" id="SM00220">
    <property type="entry name" value="S_TKc"/>
    <property type="match status" value="1"/>
</dbReference>
<keyword evidence="2" id="KW-0547">Nucleotide-binding</keyword>
<dbReference type="InterPro" id="IPR008271">
    <property type="entry name" value="Ser/Thr_kinase_AS"/>
</dbReference>
<sequence length="493" mass="53224">MRVTCKNGVWELGDRIGGGGYGQVLEARAESGVDGAAKLVPKEPGAERELLFAELGGVRNVVPIIDDGETDDAWVLVMPRAERSLEQHLKQAGGSLDVGSAVAVLRDIAVALADLEDRVVHRDLKPGNVLLLDGHWCLADFGIARYADATTAPDTRKGAFSIFYAAPERWSNMRATAATDVYSFGCIAHELLSGSPPFTGRYLHELREAHLHGSVPQLVSTPAVLAALVEECLYKSPQARPSAVNLVKRLERAAEQAASPGLAALQEANRVQAVQKAASLQAESAAQSEQQRRAGLFEAATRSFARIADSFKDALTSNAPGATVQTVRGGGWQIHLGQAVLTVAGPAPTSESAWGAWDRPGFEVIAHAEIDLLVPADGHGYEGREHSLWFCDAAPTGQGRYQWFETAFMVSPMLNRPVRQDPFALDPGMEAAKALWNGIAEWQLAWPFTPLTVDDLDEFIGRWAGWLAAAADGRLSHPSSMPERRPENSFRRS</sequence>
<accession>A0A1K1SVF4</accession>
<dbReference type="Proteomes" id="UP000182740">
    <property type="component" value="Unassembled WGS sequence"/>
</dbReference>
<evidence type="ECO:0000313" key="6">
    <source>
        <dbReference type="EMBL" id="SFW88313.1"/>
    </source>
</evidence>
<evidence type="ECO:0000256" key="4">
    <source>
        <dbReference type="ARBA" id="ARBA00022840"/>
    </source>
</evidence>
<dbReference type="RefSeq" id="WP_072480172.1">
    <property type="nucleotide sequence ID" value="NZ_FPJG01000006.1"/>
</dbReference>
<keyword evidence="3 6" id="KW-0418">Kinase</keyword>
<dbReference type="PROSITE" id="PS00108">
    <property type="entry name" value="PROTEIN_KINASE_ST"/>
    <property type="match status" value="1"/>
</dbReference>
<evidence type="ECO:0000259" key="5">
    <source>
        <dbReference type="PROSITE" id="PS50011"/>
    </source>
</evidence>
<evidence type="ECO:0000313" key="7">
    <source>
        <dbReference type="Proteomes" id="UP000182740"/>
    </source>
</evidence>
<dbReference type="GO" id="GO:0004674">
    <property type="term" value="F:protein serine/threonine kinase activity"/>
    <property type="evidence" value="ECO:0007669"/>
    <property type="project" value="UniProtKB-KW"/>
</dbReference>
<organism evidence="6 7">
    <name type="scientific">Amycolatopsis australiensis</name>
    <dbReference type="NCBI Taxonomy" id="546364"/>
    <lineage>
        <taxon>Bacteria</taxon>
        <taxon>Bacillati</taxon>
        <taxon>Actinomycetota</taxon>
        <taxon>Actinomycetes</taxon>
        <taxon>Pseudonocardiales</taxon>
        <taxon>Pseudonocardiaceae</taxon>
        <taxon>Amycolatopsis</taxon>
    </lineage>
</organism>
<dbReference type="InterPro" id="IPR011009">
    <property type="entry name" value="Kinase-like_dom_sf"/>
</dbReference>
<evidence type="ECO:0000256" key="3">
    <source>
        <dbReference type="ARBA" id="ARBA00022777"/>
    </source>
</evidence>
<evidence type="ECO:0000256" key="1">
    <source>
        <dbReference type="ARBA" id="ARBA00022679"/>
    </source>
</evidence>
<reference evidence="7" key="1">
    <citation type="submission" date="2016-11" db="EMBL/GenBank/DDBJ databases">
        <authorList>
            <person name="Varghese N."/>
            <person name="Submissions S."/>
        </authorList>
    </citation>
    <scope>NUCLEOTIDE SEQUENCE [LARGE SCALE GENOMIC DNA]</scope>
    <source>
        <strain evidence="7">DSM 44671</strain>
    </source>
</reference>
<dbReference type="OrthoDB" id="7061676at2"/>
<dbReference type="Gene3D" id="1.10.510.10">
    <property type="entry name" value="Transferase(Phosphotransferase) domain 1"/>
    <property type="match status" value="1"/>
</dbReference>